<feature type="domain" description="Copper type II ascorbate-dependent monooxygenase C-terminal" evidence="2">
    <location>
        <begin position="81"/>
        <end position="220"/>
    </location>
</feature>
<dbReference type="InterPro" id="IPR024548">
    <property type="entry name" value="Cu2_monoox_C"/>
</dbReference>
<dbReference type="EMBL" id="RQTK01000011">
    <property type="protein sequence ID" value="RUS91459.1"/>
    <property type="molecule type" value="Genomic_DNA"/>
</dbReference>
<dbReference type="PANTHER" id="PTHR10157">
    <property type="entry name" value="DOPAMINE BETA HYDROXYLASE RELATED"/>
    <property type="match status" value="1"/>
</dbReference>
<reference evidence="3 4" key="1">
    <citation type="submission" date="2019-01" db="EMBL/GenBank/DDBJ databases">
        <title>A draft genome assembly of the solar-powered sea slug Elysia chlorotica.</title>
        <authorList>
            <person name="Cai H."/>
            <person name="Li Q."/>
            <person name="Fang X."/>
            <person name="Li J."/>
            <person name="Curtis N.E."/>
            <person name="Altenburger A."/>
            <person name="Shibata T."/>
            <person name="Feng M."/>
            <person name="Maeda T."/>
            <person name="Schwartz J.A."/>
            <person name="Shigenobu S."/>
            <person name="Lundholm N."/>
            <person name="Nishiyama T."/>
            <person name="Yang H."/>
            <person name="Hasebe M."/>
            <person name="Li S."/>
            <person name="Pierce S.K."/>
            <person name="Wang J."/>
        </authorList>
    </citation>
    <scope>NUCLEOTIDE SEQUENCE [LARGE SCALE GENOMIC DNA]</scope>
    <source>
        <strain evidence="3">EC2010</strain>
        <tissue evidence="3">Whole organism of an adult</tissue>
    </source>
</reference>
<dbReference type="GO" id="GO:0004500">
    <property type="term" value="F:dopamine beta-monooxygenase activity"/>
    <property type="evidence" value="ECO:0007669"/>
    <property type="project" value="InterPro"/>
</dbReference>
<name>A0A433UCD5_ELYCH</name>
<organism evidence="3 4">
    <name type="scientific">Elysia chlorotica</name>
    <name type="common">Eastern emerald elysia</name>
    <name type="synonym">Sea slug</name>
    <dbReference type="NCBI Taxonomy" id="188477"/>
    <lineage>
        <taxon>Eukaryota</taxon>
        <taxon>Metazoa</taxon>
        <taxon>Spiralia</taxon>
        <taxon>Lophotrochozoa</taxon>
        <taxon>Mollusca</taxon>
        <taxon>Gastropoda</taxon>
        <taxon>Heterobranchia</taxon>
        <taxon>Euthyneura</taxon>
        <taxon>Panpulmonata</taxon>
        <taxon>Sacoglossa</taxon>
        <taxon>Placobranchoidea</taxon>
        <taxon>Plakobranchidae</taxon>
        <taxon>Elysia</taxon>
    </lineage>
</organism>
<dbReference type="Gene3D" id="2.60.120.230">
    <property type="match status" value="1"/>
</dbReference>
<dbReference type="AlphaFoldDB" id="A0A433UCD5"/>
<gene>
    <name evidence="3" type="ORF">EGW08_000783</name>
</gene>
<accession>A0A433UCD5</accession>
<dbReference type="Proteomes" id="UP000271974">
    <property type="component" value="Unassembled WGS sequence"/>
</dbReference>
<dbReference type="GO" id="GO:0005507">
    <property type="term" value="F:copper ion binding"/>
    <property type="evidence" value="ECO:0007669"/>
    <property type="project" value="InterPro"/>
</dbReference>
<comment type="caution">
    <text evidence="3">The sequence shown here is derived from an EMBL/GenBank/DDBJ whole genome shotgun (WGS) entry which is preliminary data.</text>
</comment>
<sequence length="367" mass="41167">MGASDGCNIISAWTVGQAGQCFGDKIGFRVGRSTYKKVLLEIHYNNPRLVSNYVDSSGLKLYYQPARADFQDLVMFTTGQIDIEIPPGESRVDVVGTCRGRCTNLYFTKPVYVISALNHMHYMGRSMKIELFRQGRKIADITNEKYYNYDSPVNHVLDPPLEIRPGDEIKTTCTFSSLSSNRYVYYGEATSDEMCFGFLTMYPRDAVTQFSCPSYGPLSTCEVYTYGTPIGSCNWPTFVNLTTPESMAVFVELRRNCNLNGFCRPECEQTVRRLEQHPCMQGEAERFVKGIFESFPEGVEMLGRLHSCSGSKSHSTEPDTCSKEDCKEWCDDAPSGWPNTYDGAPKTAATTSVVLLLVTSSLFAFLR</sequence>
<keyword evidence="1" id="KW-1015">Disulfide bond</keyword>
<dbReference type="Gene3D" id="2.60.120.310">
    <property type="entry name" value="Copper type II, ascorbate-dependent monooxygenase, N-terminal domain"/>
    <property type="match status" value="1"/>
</dbReference>
<dbReference type="Pfam" id="PF03712">
    <property type="entry name" value="Cu2_monoox_C"/>
    <property type="match status" value="1"/>
</dbReference>
<evidence type="ECO:0000256" key="1">
    <source>
        <dbReference type="ARBA" id="ARBA00023157"/>
    </source>
</evidence>
<evidence type="ECO:0000259" key="2">
    <source>
        <dbReference type="Pfam" id="PF03712"/>
    </source>
</evidence>
<dbReference type="InterPro" id="IPR036939">
    <property type="entry name" value="Cu2_ascorb_mOase_N_sf"/>
</dbReference>
<dbReference type="SUPFAM" id="SSF49742">
    <property type="entry name" value="PHM/PNGase F"/>
    <property type="match status" value="2"/>
</dbReference>
<evidence type="ECO:0000313" key="4">
    <source>
        <dbReference type="Proteomes" id="UP000271974"/>
    </source>
</evidence>
<proteinExistence type="predicted"/>
<evidence type="ECO:0000313" key="3">
    <source>
        <dbReference type="EMBL" id="RUS91459.1"/>
    </source>
</evidence>
<protein>
    <recommendedName>
        <fullName evidence="2">Copper type II ascorbate-dependent monooxygenase C-terminal domain-containing protein</fullName>
    </recommendedName>
</protein>
<dbReference type="InterPro" id="IPR014784">
    <property type="entry name" value="Cu2_ascorb_mOase-like_C"/>
</dbReference>
<dbReference type="InterPro" id="IPR000945">
    <property type="entry name" value="DBH-like"/>
</dbReference>
<dbReference type="PANTHER" id="PTHR10157:SF23">
    <property type="entry name" value="MOXD1 HOMOLOG 1"/>
    <property type="match status" value="1"/>
</dbReference>
<dbReference type="InterPro" id="IPR008977">
    <property type="entry name" value="PHM/PNGase_F_dom_sf"/>
</dbReference>
<keyword evidence="4" id="KW-1185">Reference proteome</keyword>
<dbReference type="OrthoDB" id="129121at2759"/>